<evidence type="ECO:0000313" key="2">
    <source>
        <dbReference type="EMBL" id="CAK0831939.1"/>
    </source>
</evidence>
<sequence length="317" mass="34941">APRAQAPQEAQPPPVVHDLRPRCFRRLRWLLLANFLCFWLAAAHCGYSYHVRVAEMGLKAPPPLEVSLLTVFVLGTQATVELAVCACLTRPARAMEARSTGFRSWDGAAWLTGMGARASVLLDVQCLPLMRRGSSLLFLLSLATFAFAIGIFVFVVQLRLLAGLFLSQDNFSYDKPDLFLKGRDAHGWLEGQPLAALPPGGREDEEQHAELRGDRVVPVNTVKAANFAHFSDLAMLHGVIETQEFVKSVTSFSRCFCEDVVQCSVKFFFLMDCEINSLVLVSLLVSASQAIASCLFASTASIELSDIRSDDELHLHE</sequence>
<reference evidence="2" key="1">
    <citation type="submission" date="2023-10" db="EMBL/GenBank/DDBJ databases">
        <authorList>
            <person name="Chen Y."/>
            <person name="Shah S."/>
            <person name="Dougan E. K."/>
            <person name="Thang M."/>
            <person name="Chan C."/>
        </authorList>
    </citation>
    <scope>NUCLEOTIDE SEQUENCE [LARGE SCALE GENOMIC DNA]</scope>
</reference>
<keyword evidence="1" id="KW-0812">Transmembrane</keyword>
<dbReference type="EMBL" id="CAUYUJ010011514">
    <property type="protein sequence ID" value="CAK0831939.1"/>
    <property type="molecule type" value="Genomic_DNA"/>
</dbReference>
<feature type="transmembrane region" description="Helical" evidence="1">
    <location>
        <begin position="69"/>
        <end position="88"/>
    </location>
</feature>
<proteinExistence type="predicted"/>
<feature type="transmembrane region" description="Helical" evidence="1">
    <location>
        <begin position="136"/>
        <end position="156"/>
    </location>
</feature>
<keyword evidence="1" id="KW-0472">Membrane</keyword>
<keyword evidence="1" id="KW-1133">Transmembrane helix</keyword>
<organism evidence="2 3">
    <name type="scientific">Prorocentrum cordatum</name>
    <dbReference type="NCBI Taxonomy" id="2364126"/>
    <lineage>
        <taxon>Eukaryota</taxon>
        <taxon>Sar</taxon>
        <taxon>Alveolata</taxon>
        <taxon>Dinophyceae</taxon>
        <taxon>Prorocentrales</taxon>
        <taxon>Prorocentraceae</taxon>
        <taxon>Prorocentrum</taxon>
    </lineage>
</organism>
<name>A0ABN9SJN6_9DINO</name>
<gene>
    <name evidence="2" type="ORF">PCOR1329_LOCUS30148</name>
</gene>
<evidence type="ECO:0000313" key="3">
    <source>
        <dbReference type="Proteomes" id="UP001189429"/>
    </source>
</evidence>
<comment type="caution">
    <text evidence="2">The sequence shown here is derived from an EMBL/GenBank/DDBJ whole genome shotgun (WGS) entry which is preliminary data.</text>
</comment>
<protein>
    <submittedName>
        <fullName evidence="2">Uncharacterized protein</fullName>
    </submittedName>
</protein>
<dbReference type="Proteomes" id="UP001189429">
    <property type="component" value="Unassembled WGS sequence"/>
</dbReference>
<keyword evidence="3" id="KW-1185">Reference proteome</keyword>
<accession>A0ABN9SJN6</accession>
<evidence type="ECO:0000256" key="1">
    <source>
        <dbReference type="SAM" id="Phobius"/>
    </source>
</evidence>
<feature type="non-terminal residue" evidence="2">
    <location>
        <position position="1"/>
    </location>
</feature>
<feature type="transmembrane region" description="Helical" evidence="1">
    <location>
        <begin position="29"/>
        <end position="49"/>
    </location>
</feature>